<dbReference type="EMBL" id="VFPP01000001">
    <property type="protein sequence ID" value="TQM83220.1"/>
    <property type="molecule type" value="Genomic_DNA"/>
</dbReference>
<evidence type="ECO:0000256" key="1">
    <source>
        <dbReference type="SAM" id="MobiDB-lite"/>
    </source>
</evidence>
<dbReference type="RefSeq" id="WP_141981004.1">
    <property type="nucleotide sequence ID" value="NZ_VFPP01000001.1"/>
</dbReference>
<proteinExistence type="predicted"/>
<feature type="region of interest" description="Disordered" evidence="1">
    <location>
        <begin position="1"/>
        <end position="28"/>
    </location>
</feature>
<dbReference type="Proteomes" id="UP000316628">
    <property type="component" value="Unassembled WGS sequence"/>
</dbReference>
<organism evidence="2 3">
    <name type="scientific">Saccharothrix saharensis</name>
    <dbReference type="NCBI Taxonomy" id="571190"/>
    <lineage>
        <taxon>Bacteria</taxon>
        <taxon>Bacillati</taxon>
        <taxon>Actinomycetota</taxon>
        <taxon>Actinomycetes</taxon>
        <taxon>Pseudonocardiales</taxon>
        <taxon>Pseudonocardiaceae</taxon>
        <taxon>Saccharothrix</taxon>
    </lineage>
</organism>
<reference evidence="2 3" key="1">
    <citation type="submission" date="2019-06" db="EMBL/GenBank/DDBJ databases">
        <title>Sequencing the genomes of 1000 actinobacteria strains.</title>
        <authorList>
            <person name="Klenk H.-P."/>
        </authorList>
    </citation>
    <scope>NUCLEOTIDE SEQUENCE [LARGE SCALE GENOMIC DNA]</scope>
    <source>
        <strain evidence="2 3">DSM 45456</strain>
    </source>
</reference>
<keyword evidence="3" id="KW-1185">Reference proteome</keyword>
<protein>
    <submittedName>
        <fullName evidence="2">Uncharacterized protein</fullName>
    </submittedName>
</protein>
<sequence length="77" mass="7913">MSEPLSPEQAPAKVTTQGPPSPEVPTAGRAALLGPAELAAARAAAAAAPPLSTRQRDVLAGIFGPHLRELHHQRAHV</sequence>
<evidence type="ECO:0000313" key="2">
    <source>
        <dbReference type="EMBL" id="TQM83220.1"/>
    </source>
</evidence>
<comment type="caution">
    <text evidence="2">The sequence shown here is derived from an EMBL/GenBank/DDBJ whole genome shotgun (WGS) entry which is preliminary data.</text>
</comment>
<dbReference type="AlphaFoldDB" id="A0A543JK42"/>
<accession>A0A543JK42</accession>
<evidence type="ECO:0000313" key="3">
    <source>
        <dbReference type="Proteomes" id="UP000316628"/>
    </source>
</evidence>
<gene>
    <name evidence="2" type="ORF">FHX81_5638</name>
</gene>
<name>A0A543JK42_9PSEU</name>